<sequence>MIEPLGTRARRTLALRGTAGLLVLALVAVLIVLGGAGALRAKPEVTTVLPAEAGLIRPDTPVQFRGVRVGRLAAVEPSLHGSRLTLRVEPDSVARVPSGVRVRLMPRTVFGDQYLDLVAPATPDGTTLAPGTELAADDSRPTMQLYHAYSRLHELVDSLRPAQLQVALAALAEALRGRGEQLGDVLDDAAQLTADPPLTGDDLADLTALAEDVAAAAPDAVRALDDAVALSRTVVQRQQDIGDLLGAGLALTEQAQRFVDANGRRVVQLVRSTDPVAGVLGRHPDAVRRSVDGVDAFLDGANRALSSGRFRIRLSLTLHRPYPYGPEDCPRYPGAAGPNCRDARPRGPIGPVGGPQEREALRRLAPLLPGRPPATDALGLLLGPIVRGTEVVTP</sequence>
<dbReference type="InterPro" id="IPR003399">
    <property type="entry name" value="Mce/MlaD"/>
</dbReference>
<reference evidence="3 4" key="1">
    <citation type="submission" date="2020-07" db="EMBL/GenBank/DDBJ databases">
        <title>Sequencing the genomes of 1000 actinobacteria strains.</title>
        <authorList>
            <person name="Klenk H.-P."/>
        </authorList>
    </citation>
    <scope>NUCLEOTIDE SEQUENCE [LARGE SCALE GENOMIC DNA]</scope>
    <source>
        <strain evidence="3 4">DSM 44065</strain>
    </source>
</reference>
<dbReference type="GO" id="GO:0005576">
    <property type="term" value="C:extracellular region"/>
    <property type="evidence" value="ECO:0007669"/>
    <property type="project" value="TreeGrafter"/>
</dbReference>
<comment type="caution">
    <text evidence="3">The sequence shown here is derived from an EMBL/GenBank/DDBJ whole genome shotgun (WGS) entry which is preliminary data.</text>
</comment>
<protein>
    <submittedName>
        <fullName evidence="3">Virulence factor Mce-like protein</fullName>
    </submittedName>
</protein>
<evidence type="ECO:0000313" key="3">
    <source>
        <dbReference type="EMBL" id="NYI84734.1"/>
    </source>
</evidence>
<accession>A0A853AJ94</accession>
<name>A0A853AJ94_9PSEU</name>
<dbReference type="Pfam" id="PF11887">
    <property type="entry name" value="Mce4_CUP1"/>
    <property type="match status" value="1"/>
</dbReference>
<dbReference type="Pfam" id="PF02470">
    <property type="entry name" value="MlaD"/>
    <property type="match status" value="1"/>
</dbReference>
<dbReference type="Proteomes" id="UP000587002">
    <property type="component" value="Unassembled WGS sequence"/>
</dbReference>
<organism evidence="3 4">
    <name type="scientific">Saccharopolyspora hordei</name>
    <dbReference type="NCBI Taxonomy" id="1838"/>
    <lineage>
        <taxon>Bacteria</taxon>
        <taxon>Bacillati</taxon>
        <taxon>Actinomycetota</taxon>
        <taxon>Actinomycetes</taxon>
        <taxon>Pseudonocardiales</taxon>
        <taxon>Pseudonocardiaceae</taxon>
        <taxon>Saccharopolyspora</taxon>
    </lineage>
</organism>
<dbReference type="PANTHER" id="PTHR33371">
    <property type="entry name" value="INTERMEMBRANE PHOSPHOLIPID TRANSPORT SYSTEM BINDING PROTEIN MLAD-RELATED"/>
    <property type="match status" value="1"/>
</dbReference>
<dbReference type="GO" id="GO:0051701">
    <property type="term" value="P:biological process involved in interaction with host"/>
    <property type="evidence" value="ECO:0007669"/>
    <property type="project" value="TreeGrafter"/>
</dbReference>
<proteinExistence type="predicted"/>
<evidence type="ECO:0000259" key="2">
    <source>
        <dbReference type="Pfam" id="PF11887"/>
    </source>
</evidence>
<dbReference type="PANTHER" id="PTHR33371:SF19">
    <property type="entry name" value="MCE-FAMILY PROTEIN MCE4A"/>
    <property type="match status" value="1"/>
</dbReference>
<dbReference type="EMBL" id="JACCFJ010000001">
    <property type="protein sequence ID" value="NYI84734.1"/>
    <property type="molecule type" value="Genomic_DNA"/>
</dbReference>
<evidence type="ECO:0000259" key="1">
    <source>
        <dbReference type="Pfam" id="PF02470"/>
    </source>
</evidence>
<gene>
    <name evidence="3" type="ORF">HNR68_003364</name>
</gene>
<feature type="domain" description="Mce/MlaD" evidence="1">
    <location>
        <begin position="44"/>
        <end position="119"/>
    </location>
</feature>
<keyword evidence="4" id="KW-1185">Reference proteome</keyword>
<dbReference type="AlphaFoldDB" id="A0A853AJ94"/>
<dbReference type="InterPro" id="IPR024516">
    <property type="entry name" value="Mce_C"/>
</dbReference>
<evidence type="ECO:0000313" key="4">
    <source>
        <dbReference type="Proteomes" id="UP000587002"/>
    </source>
</evidence>
<dbReference type="InterPro" id="IPR052336">
    <property type="entry name" value="MlaD_Phospholipid_Transporter"/>
</dbReference>
<dbReference type="RefSeq" id="WP_179722252.1">
    <property type="nucleotide sequence ID" value="NZ_BAABFH010000001.1"/>
</dbReference>
<feature type="domain" description="Mammalian cell entry C-terminal" evidence="2">
    <location>
        <begin position="126"/>
        <end position="338"/>
    </location>
</feature>